<dbReference type="Proteomes" id="UP000002714">
    <property type="component" value="Chromosome"/>
</dbReference>
<name>Q30T51_SULDN</name>
<keyword evidence="3" id="KW-1185">Reference proteome</keyword>
<dbReference type="KEGG" id="tdn:Suden_0551"/>
<accession>Q30T51</accession>
<feature type="region of interest" description="Disordered" evidence="1">
    <location>
        <begin position="263"/>
        <end position="348"/>
    </location>
</feature>
<organism evidence="2 3">
    <name type="scientific">Sulfurimonas denitrificans (strain ATCC 33889 / DSM 1251)</name>
    <name type="common">Thiomicrospira denitrificans (strain ATCC 33889 / DSM 1251)</name>
    <dbReference type="NCBI Taxonomy" id="326298"/>
    <lineage>
        <taxon>Bacteria</taxon>
        <taxon>Pseudomonadati</taxon>
        <taxon>Campylobacterota</taxon>
        <taxon>Epsilonproteobacteria</taxon>
        <taxon>Campylobacterales</taxon>
        <taxon>Sulfurimonadaceae</taxon>
        <taxon>Sulfurimonas</taxon>
    </lineage>
</organism>
<protein>
    <submittedName>
        <fullName evidence="2">Uncharacterized protein</fullName>
    </submittedName>
</protein>
<reference evidence="2 3" key="1">
    <citation type="journal article" date="2008" name="Appl. Environ. Microbiol.">
        <title>Genome of the epsilonproteobacterial chemolithoautotroph Sulfurimonas denitrificans.</title>
        <authorList>
            <person name="Sievert S.M."/>
            <person name="Scott K.M."/>
            <person name="Klotz M.G."/>
            <person name="Chain P.S.G."/>
            <person name="Hauser L.J."/>
            <person name="Hemp J."/>
            <person name="Huegler M."/>
            <person name="Land M."/>
            <person name="Lapidus A."/>
            <person name="Larimer F.W."/>
            <person name="Lucas S."/>
            <person name="Malfatti S.A."/>
            <person name="Meyer F."/>
            <person name="Paulsen I.T."/>
            <person name="Ren Q."/>
            <person name="Simon J."/>
            <person name="Bailey K."/>
            <person name="Diaz E."/>
            <person name="Fitzpatrick K.A."/>
            <person name="Glover B."/>
            <person name="Gwatney N."/>
            <person name="Korajkic A."/>
            <person name="Long A."/>
            <person name="Mobberley J.M."/>
            <person name="Pantry S.N."/>
            <person name="Pazder G."/>
            <person name="Peterson S."/>
            <person name="Quintanilla J.D."/>
            <person name="Sprinkle R."/>
            <person name="Stephens J."/>
            <person name="Thomas P."/>
            <person name="Vaughn R."/>
            <person name="Weber M.J."/>
            <person name="Wooten L.L."/>
        </authorList>
    </citation>
    <scope>NUCLEOTIDE SEQUENCE [LARGE SCALE GENOMIC DNA]</scope>
    <source>
        <strain evidence="3">ATCC 33889 / DSM 1251</strain>
    </source>
</reference>
<proteinExistence type="predicted"/>
<feature type="compositionally biased region" description="Basic and acidic residues" evidence="1">
    <location>
        <begin position="335"/>
        <end position="348"/>
    </location>
</feature>
<evidence type="ECO:0000313" key="2">
    <source>
        <dbReference type="EMBL" id="ABB43830.1"/>
    </source>
</evidence>
<dbReference type="RefSeq" id="WP_011372184.1">
    <property type="nucleotide sequence ID" value="NC_007575.1"/>
</dbReference>
<feature type="region of interest" description="Disordered" evidence="1">
    <location>
        <begin position="650"/>
        <end position="675"/>
    </location>
</feature>
<feature type="compositionally biased region" description="Low complexity" evidence="1">
    <location>
        <begin position="272"/>
        <end position="286"/>
    </location>
</feature>
<evidence type="ECO:0000313" key="3">
    <source>
        <dbReference type="Proteomes" id="UP000002714"/>
    </source>
</evidence>
<feature type="compositionally biased region" description="Basic and acidic residues" evidence="1">
    <location>
        <begin position="287"/>
        <end position="323"/>
    </location>
</feature>
<gene>
    <name evidence="2" type="ordered locus">Suden_0551</name>
</gene>
<dbReference type="EMBL" id="CP000153">
    <property type="protein sequence ID" value="ABB43830.1"/>
    <property type="molecule type" value="Genomic_DNA"/>
</dbReference>
<dbReference type="HOGENOM" id="CLU_407040_0_0_7"/>
<dbReference type="eggNOG" id="COG1511">
    <property type="taxonomic scope" value="Bacteria"/>
</dbReference>
<feature type="compositionally biased region" description="Basic and acidic residues" evidence="1">
    <location>
        <begin position="657"/>
        <end position="675"/>
    </location>
</feature>
<sequence>MLGQAKGVRANYAKNKDIYSQNAEYGEESKQQATNAKIAAQGGIAAAVTVDVKDASMKAAEQAGNVGRKWDNIHDAKFLENQIAGLESAGADMSEFKGKEGLDYLKQIGSSQAMKAMMKDSIVDANGKSVSFATGKDGHVGMVSVDGQTKMANGVSVETGGAVAALAEGFNMTEAAIKDGHHVDIQNGKLIGNKASKEAFMKHIGNNQKNQAMVTSAPGEFLTVLQDLAEEFTPEVVADNFGKVAFAAVMGTAAKKMVVDPLKKSLPPKNTSSSKDISDNSISSNSKESKDSVNHDNTSEHRNNIKDYTEDYQKSQESRDKEIQNASNLKKQRNKLFEQGKDTSALDDKISDSYERAKGHQENMDKADRNIKAEKYIASKNIDKEAMDRKDKNGGSSKAGWLSALAMPLVNELADVMGVDKSQNLAFSTIEAGSEIIDGGFTAALDVLKATGIGGFKALRGDGDAGQYFSKNMSSAASSVMSGFSNANETMATYAIMQEFNRQQAAPQHQGFSTLPSGHHTMQAVSADMQQQAAQAQITMANNTQALSSIAPNRSYVGLSMTDADQNPVSFTTDKASRNMMINGYNTGMPAQQFGSMMQNPEAVSQFANAISQTSFSNVEAYNATNNILMDMNAQTQRANMQQKIHNNASDTRNAMQHKESLEANSQKSKEEYEI</sequence>
<evidence type="ECO:0000256" key="1">
    <source>
        <dbReference type="SAM" id="MobiDB-lite"/>
    </source>
</evidence>
<dbReference type="AlphaFoldDB" id="Q30T51"/>